<sequence>MYRAVMELIGLFLELLQSLAEHLVSYRAGQAALRGLDRALWTLEKTAKWAVPPPLEQDTRAQPELVRPLPWLLFLPLLLLLRGARETASLLHLAMGKPPLRSADVVAFIQHKRRYLRTLKYQGSRLMRARTGGAAPAAGGWRALLDYTMCFNRQLNNNTDQQQLLVVKRNKNRAREAAAGAAAAENTMDRLIEKMMIDLNAGDSDDDSSYTLTNAASIKSDTDSESDRETVFSNDVSVSTPNKHAMSTPEKGDNAVFTPEKEVSALEPDDQSKSTTVNPNDITLTDEESKKSQNSISKANSSNHNSNNSKSKSESVITPPKNDVNHANNKSDVSKPNDPCDPFKNEDVKYNSAKEETLSFIQGEKNSTKQQQKKKIANDRGSNSSSGKKTGRYADRRELSAPAMRVSSNNGSPVRENNRHREAASFYD</sequence>
<dbReference type="AlphaFoldDB" id="A0A8S4F8S1"/>
<reference evidence="3" key="1">
    <citation type="submission" date="2020-11" db="EMBL/GenBank/DDBJ databases">
        <authorList>
            <person name="Whiteford S."/>
        </authorList>
    </citation>
    <scope>NUCLEOTIDE SEQUENCE</scope>
</reference>
<feature type="compositionally biased region" description="Basic and acidic residues" evidence="1">
    <location>
        <begin position="220"/>
        <end position="230"/>
    </location>
</feature>
<evidence type="ECO:0000313" key="3">
    <source>
        <dbReference type="EMBL" id="CAG9124086.1"/>
    </source>
</evidence>
<dbReference type="Proteomes" id="UP000653454">
    <property type="component" value="Unassembled WGS sequence"/>
</dbReference>
<proteinExistence type="predicted"/>
<feature type="compositionally biased region" description="Polar residues" evidence="1">
    <location>
        <begin position="231"/>
        <end position="242"/>
    </location>
</feature>
<dbReference type="InterPro" id="IPR032150">
    <property type="entry name" value="DUF4820"/>
</dbReference>
<comment type="caution">
    <text evidence="3">The sequence shown here is derived from an EMBL/GenBank/DDBJ whole genome shotgun (WGS) entry which is preliminary data.</text>
</comment>
<protein>
    <submittedName>
        <fullName evidence="3">(diamondback moth) hypothetical protein</fullName>
    </submittedName>
</protein>
<evidence type="ECO:0000256" key="2">
    <source>
        <dbReference type="SAM" id="SignalP"/>
    </source>
</evidence>
<feature type="region of interest" description="Disordered" evidence="1">
    <location>
        <begin position="217"/>
        <end position="428"/>
    </location>
</feature>
<feature type="chain" id="PRO_5035717796" evidence="2">
    <location>
        <begin position="21"/>
        <end position="428"/>
    </location>
</feature>
<feature type="compositionally biased region" description="Polar residues" evidence="1">
    <location>
        <begin position="273"/>
        <end position="283"/>
    </location>
</feature>
<keyword evidence="2" id="KW-0732">Signal</keyword>
<gene>
    <name evidence="3" type="ORF">PLXY2_LOCUS8113</name>
</gene>
<evidence type="ECO:0000256" key="1">
    <source>
        <dbReference type="SAM" id="MobiDB-lite"/>
    </source>
</evidence>
<organism evidence="3 4">
    <name type="scientific">Plutella xylostella</name>
    <name type="common">Diamondback moth</name>
    <name type="synonym">Plutella maculipennis</name>
    <dbReference type="NCBI Taxonomy" id="51655"/>
    <lineage>
        <taxon>Eukaryota</taxon>
        <taxon>Metazoa</taxon>
        <taxon>Ecdysozoa</taxon>
        <taxon>Arthropoda</taxon>
        <taxon>Hexapoda</taxon>
        <taxon>Insecta</taxon>
        <taxon>Pterygota</taxon>
        <taxon>Neoptera</taxon>
        <taxon>Endopterygota</taxon>
        <taxon>Lepidoptera</taxon>
        <taxon>Glossata</taxon>
        <taxon>Ditrysia</taxon>
        <taxon>Yponomeutoidea</taxon>
        <taxon>Plutellidae</taxon>
        <taxon>Plutella</taxon>
    </lineage>
</organism>
<dbReference type="EMBL" id="CAJHNJ030000029">
    <property type="protein sequence ID" value="CAG9124086.1"/>
    <property type="molecule type" value="Genomic_DNA"/>
</dbReference>
<accession>A0A8S4F8S1</accession>
<name>A0A8S4F8S1_PLUXY</name>
<feature type="signal peptide" evidence="2">
    <location>
        <begin position="1"/>
        <end position="20"/>
    </location>
</feature>
<feature type="compositionally biased region" description="Basic and acidic residues" evidence="1">
    <location>
        <begin position="416"/>
        <end position="428"/>
    </location>
</feature>
<keyword evidence="4" id="KW-1185">Reference proteome</keyword>
<feature type="compositionally biased region" description="Basic and acidic residues" evidence="1">
    <location>
        <begin position="341"/>
        <end position="357"/>
    </location>
</feature>
<dbReference type="Pfam" id="PF16091">
    <property type="entry name" value="DUF4820"/>
    <property type="match status" value="1"/>
</dbReference>
<feature type="compositionally biased region" description="Low complexity" evidence="1">
    <location>
        <begin position="294"/>
        <end position="310"/>
    </location>
</feature>
<evidence type="ECO:0000313" key="4">
    <source>
        <dbReference type="Proteomes" id="UP000653454"/>
    </source>
</evidence>